<gene>
    <name evidence="7" type="ORF">NQF89_02285</name>
</gene>
<dbReference type="PANTHER" id="PTHR36985">
    <property type="entry name" value="TRANSLOCATION AND ASSEMBLY MODULE SUBUNIT TAMB"/>
    <property type="match status" value="1"/>
</dbReference>
<dbReference type="Proteomes" id="UP001165575">
    <property type="component" value="Unassembled WGS sequence"/>
</dbReference>
<keyword evidence="4 5" id="KW-0472">Membrane</keyword>
<evidence type="ECO:0000256" key="4">
    <source>
        <dbReference type="ARBA" id="ARBA00023136"/>
    </source>
</evidence>
<dbReference type="PANTHER" id="PTHR36985:SF1">
    <property type="entry name" value="TRANSLOCATION AND ASSEMBLY MODULE SUBUNIT TAMB"/>
    <property type="match status" value="1"/>
</dbReference>
<comment type="caution">
    <text evidence="7">The sequence shown here is derived from an EMBL/GenBank/DDBJ whole genome shotgun (WGS) entry which is preliminary data.</text>
</comment>
<feature type="domain" description="Translocation and assembly module TamB C-terminal" evidence="6">
    <location>
        <begin position="1036"/>
        <end position="1392"/>
    </location>
</feature>
<organism evidence="7 8">
    <name type="scientific">Bombella pollinis</name>
    <dbReference type="NCBI Taxonomy" id="2967337"/>
    <lineage>
        <taxon>Bacteria</taxon>
        <taxon>Pseudomonadati</taxon>
        <taxon>Pseudomonadota</taxon>
        <taxon>Alphaproteobacteria</taxon>
        <taxon>Acetobacterales</taxon>
        <taxon>Acetobacteraceae</taxon>
        <taxon>Bombella</taxon>
    </lineage>
</organism>
<name>A0ABT3WJI3_9PROT</name>
<comment type="subcellular location">
    <subcellularLocation>
        <location evidence="1">Membrane</location>
        <topology evidence="1">Single-pass membrane protein</topology>
    </subcellularLocation>
</comment>
<accession>A0ABT3WJI3</accession>
<feature type="transmembrane region" description="Helical" evidence="5">
    <location>
        <begin position="12"/>
        <end position="31"/>
    </location>
</feature>
<protein>
    <submittedName>
        <fullName evidence="7">Translocation/assembly module TamB domain-containing protein</fullName>
    </submittedName>
</protein>
<evidence type="ECO:0000256" key="2">
    <source>
        <dbReference type="ARBA" id="ARBA00022692"/>
    </source>
</evidence>
<dbReference type="Pfam" id="PF04357">
    <property type="entry name" value="TamB"/>
    <property type="match status" value="1"/>
</dbReference>
<evidence type="ECO:0000256" key="3">
    <source>
        <dbReference type="ARBA" id="ARBA00022989"/>
    </source>
</evidence>
<dbReference type="InterPro" id="IPR007452">
    <property type="entry name" value="TamB_C"/>
</dbReference>
<evidence type="ECO:0000256" key="1">
    <source>
        <dbReference type="ARBA" id="ARBA00004167"/>
    </source>
</evidence>
<proteinExistence type="predicted"/>
<evidence type="ECO:0000259" key="6">
    <source>
        <dbReference type="Pfam" id="PF04357"/>
    </source>
</evidence>
<keyword evidence="3 5" id="KW-1133">Transmembrane helix</keyword>
<keyword evidence="8" id="KW-1185">Reference proteome</keyword>
<evidence type="ECO:0000313" key="7">
    <source>
        <dbReference type="EMBL" id="MCX5619255.1"/>
    </source>
</evidence>
<evidence type="ECO:0000256" key="5">
    <source>
        <dbReference type="SAM" id="Phobius"/>
    </source>
</evidence>
<dbReference type="EMBL" id="JANIDX010000002">
    <property type="protein sequence ID" value="MCX5619255.1"/>
    <property type="molecule type" value="Genomic_DNA"/>
</dbReference>
<dbReference type="RefSeq" id="WP_266137413.1">
    <property type="nucleotide sequence ID" value="NZ_JANIDX010000002.1"/>
</dbReference>
<keyword evidence="2 5" id="KW-0812">Transmembrane</keyword>
<sequence length="1392" mass="147682">MLFWRRFLRYSAYVGIVLDCVVIVALIGINLPPTKRFIEHKVPNWTGGMVAIEGMQSVLPWHLSLAHIVLKDQQGIWLEGRGLELRLSLFDLLGKTIRVRTIAAETLDYKRNPVFPPSPPSSHPSTGLPAWGVRLDKLAIPRLTLGPSVMGQAVSMQLSGDMQIKDVSAFSKPISFADAPPMQLHLFMKRLDNPAYLRLHFRMDRHQMMSNVHYDESVNGFAAMPGTVGVLDPLSIDVTAEGPYEALKTNLAIQAAMIHQATPLLVILRGELNLIQYTHDLHFSLNAPAMTLRPGLGWESLMMEAELHGPLRAPYGTVKLEGAGLLAAGAGIGHMSVQFEGQGNSLAAALDDTTSRQKTVGRGADHLALSARFDGISLPGKASSLLASAPLTIEAMLAPQQEGKPYQIHIKHEAMALDVTGKVENQLSGHVQLAIDKLPDLTALMGQKVEGTAHLLGDFTVPLRQSGALSAALGGQFGIDKGPPPLMALIGPKGTLTFHLAQQNDGAFLVKQAALTGRGFQLEGAGQLDAKRHLSSSVKLSLPDLEALHKVLRGHAALQAELQGPLDDMAVHTRLAGALGVVHPSASLPVAPLEMTADVAHLPSHPQGMLHIEGMLDRAPLIVDTQFERASDGTIKADLHKLAWKDAQGRASLLLPAGTMVPQGEVMLNVPRLDIFSRLIGQSLTGHLHVDMENTAHDHMQIALDGQAFMKDYAVKAAHLQADLHNITQNPNVVMNLHLTGVRFKEITGAAQLSLKGPQTALDVQARGAFENVMHAPARFDAAAQLHLPEHSVRVDRALASIKGDRFKLTAPAIVRYGADLAVEHMAVELSPPHGVAGRVFLNGTIKPNLVLEARLEHITPALAAPFLPALQAEGDVSAAAKLRGTLASPTGRFTVEGRGLRFISAATASLPAGQLHIEADLAGTQALLHTTFRAGEPLVFILSGKVPLSPTGQFAVAAKGRADLSIANAFLGADGMGAGGQLDLDLSVNGLLKQPQLTGSIQLHNGSFEEYADGVHVEAGDGLIKAQGDRLTIEHFTARAGQGSLGVTGQIGALQPGLPVDVHFTMDKAQPVQSDLLTELIDSRLHIYGQAATRLDVEGDVTIPEAAITIPDSMPASVPQLEIITPEQTKTPVKPPPKMIIGLNVNVMSPGALFVRGHGLFAEMQGKLHIGGLSTAPVVTGGISLKQGNFNLAGINLNFTRGEIGFSGASAVHKLDPTIDFRADRNADGTLASLLVRGYASEPKFEFVSNPQLPRDEVLSILLFGTKRSSLSPAQLASLGVAVVQIGGGSAFDPMSKVRNGLGLDHLAIGGGSSVGNGGTSLEAGKYITKRVYVGAREGLSSKGTQAQVKVDLTKRLQLNTTIGTGGQVTGFTTPENDPGSSIGLSYGIDY</sequence>
<reference evidence="7 8" key="1">
    <citation type="submission" date="2022-07" db="EMBL/GenBank/DDBJ databases">
        <title>Bombella genomes.</title>
        <authorList>
            <person name="Harer L."/>
            <person name="Styblova S."/>
            <person name="Ehrmann M."/>
        </authorList>
    </citation>
    <scope>NUCLEOTIDE SEQUENCE [LARGE SCALE GENOMIC DNA]</scope>
    <source>
        <strain evidence="7 8">TMW 2.2556</strain>
    </source>
</reference>
<evidence type="ECO:0000313" key="8">
    <source>
        <dbReference type="Proteomes" id="UP001165575"/>
    </source>
</evidence>